<dbReference type="SMART" id="SM00825">
    <property type="entry name" value="PKS_KS"/>
    <property type="match status" value="3"/>
</dbReference>
<dbReference type="FunFam" id="1.10.1200.10:FF:000007">
    <property type="entry name" value="Probable polyketide synthase pks17"/>
    <property type="match status" value="3"/>
</dbReference>
<dbReference type="InterPro" id="IPR042104">
    <property type="entry name" value="PKS_dehydratase_sf"/>
</dbReference>
<dbReference type="Gene3D" id="3.30.70.3290">
    <property type="match status" value="3"/>
</dbReference>
<dbReference type="InterPro" id="IPR032821">
    <property type="entry name" value="PKS_assoc"/>
</dbReference>
<dbReference type="InterPro" id="IPR049900">
    <property type="entry name" value="PKS_mFAS_DH"/>
</dbReference>
<dbReference type="Gene3D" id="3.40.47.10">
    <property type="match status" value="3"/>
</dbReference>
<feature type="region of interest" description="N-terminal hotdog fold" evidence="8">
    <location>
        <begin position="1995"/>
        <end position="2120"/>
    </location>
</feature>
<dbReference type="GO" id="GO:0004315">
    <property type="term" value="F:3-oxoacyl-[acyl-carrier-protein] synthase activity"/>
    <property type="evidence" value="ECO:0007669"/>
    <property type="project" value="InterPro"/>
</dbReference>
<dbReference type="InterPro" id="IPR020841">
    <property type="entry name" value="PKS_Beta-ketoAc_synthase_dom"/>
</dbReference>
<evidence type="ECO:0000256" key="1">
    <source>
        <dbReference type="ARBA" id="ARBA00004792"/>
    </source>
</evidence>
<evidence type="ECO:0000259" key="10">
    <source>
        <dbReference type="PROSITE" id="PS50075"/>
    </source>
</evidence>
<dbReference type="RefSeq" id="WP_246177787.1">
    <property type="nucleotide sequence ID" value="NZ_BHZD01000001.1"/>
</dbReference>
<evidence type="ECO:0000256" key="9">
    <source>
        <dbReference type="SAM" id="MobiDB-lite"/>
    </source>
</evidence>
<dbReference type="GO" id="GO:0033068">
    <property type="term" value="P:macrolide biosynthetic process"/>
    <property type="evidence" value="ECO:0007669"/>
    <property type="project" value="UniProtKB-ARBA"/>
</dbReference>
<dbReference type="SUPFAM" id="SSF53901">
    <property type="entry name" value="Thiolase-like"/>
    <property type="match status" value="3"/>
</dbReference>
<dbReference type="InterPro" id="IPR020807">
    <property type="entry name" value="PKS_DH"/>
</dbReference>
<dbReference type="GO" id="GO:0004312">
    <property type="term" value="F:fatty acid synthase activity"/>
    <property type="evidence" value="ECO:0007669"/>
    <property type="project" value="TreeGrafter"/>
</dbReference>
<accession>A0A401WE35</accession>
<evidence type="ECO:0000259" key="11">
    <source>
        <dbReference type="PROSITE" id="PS52004"/>
    </source>
</evidence>
<dbReference type="Pfam" id="PF22953">
    <property type="entry name" value="SpnB_Rossmann"/>
    <property type="match status" value="2"/>
</dbReference>
<dbReference type="InterPro" id="IPR049551">
    <property type="entry name" value="PKS_DH_C"/>
</dbReference>
<evidence type="ECO:0000256" key="7">
    <source>
        <dbReference type="ARBA" id="ARBA00023315"/>
    </source>
</evidence>
<evidence type="ECO:0000256" key="6">
    <source>
        <dbReference type="ARBA" id="ARBA00023268"/>
    </source>
</evidence>
<keyword evidence="14" id="KW-1185">Reference proteome</keyword>
<dbReference type="GO" id="GO:0006633">
    <property type="term" value="P:fatty acid biosynthetic process"/>
    <property type="evidence" value="ECO:0007669"/>
    <property type="project" value="InterPro"/>
</dbReference>
<feature type="domain" description="PKS/mFAS DH" evidence="12">
    <location>
        <begin position="3780"/>
        <end position="4055"/>
    </location>
</feature>
<keyword evidence="4" id="KW-0808">Transferase</keyword>
<dbReference type="InterPro" id="IPR036736">
    <property type="entry name" value="ACP-like_sf"/>
</dbReference>
<feature type="domain" description="Ketosynthase family 3 (KS3)" evidence="11">
    <location>
        <begin position="17"/>
        <end position="443"/>
    </location>
</feature>
<dbReference type="SUPFAM" id="SSF55048">
    <property type="entry name" value="Probable ACP-binding domain of malonyl-CoA ACP transacylase"/>
    <property type="match status" value="3"/>
</dbReference>
<feature type="active site" description="Proton donor; for dehydratase activity" evidence="8">
    <location>
        <position position="2195"/>
    </location>
</feature>
<dbReference type="Pfam" id="PF08659">
    <property type="entry name" value="KR"/>
    <property type="match status" value="2"/>
</dbReference>
<dbReference type="EMBL" id="BHZD01000001">
    <property type="protein sequence ID" value="GCD47605.1"/>
    <property type="molecule type" value="Genomic_DNA"/>
</dbReference>
<dbReference type="SUPFAM" id="SSF52151">
    <property type="entry name" value="FabD/lysophospholipase-like"/>
    <property type="match status" value="3"/>
</dbReference>
<evidence type="ECO:0000259" key="12">
    <source>
        <dbReference type="PROSITE" id="PS52019"/>
    </source>
</evidence>
<dbReference type="SUPFAM" id="SSF51735">
    <property type="entry name" value="NAD(P)-binding Rossmann-fold domains"/>
    <property type="match status" value="4"/>
</dbReference>
<feature type="domain" description="Ketosynthase family 3 (KS3)" evidence="11">
    <location>
        <begin position="1065"/>
        <end position="1502"/>
    </location>
</feature>
<dbReference type="FunFam" id="3.40.47.10:FF:000019">
    <property type="entry name" value="Polyketide synthase type I"/>
    <property type="match status" value="3"/>
</dbReference>
<keyword evidence="5" id="KW-0045">Antibiotic biosynthesis</keyword>
<dbReference type="Pfam" id="PF02801">
    <property type="entry name" value="Ketoacyl-synt_C"/>
    <property type="match status" value="3"/>
</dbReference>
<gene>
    <name evidence="13" type="ORF">GKJPGBOP_07392</name>
</gene>
<keyword evidence="3" id="KW-0597">Phosphoprotein</keyword>
<dbReference type="InterPro" id="IPR049552">
    <property type="entry name" value="PKS_DH_N"/>
</dbReference>
<dbReference type="InterPro" id="IPR057326">
    <property type="entry name" value="KR_dom"/>
</dbReference>
<dbReference type="PROSITE" id="PS00606">
    <property type="entry name" value="KS3_1"/>
    <property type="match status" value="2"/>
</dbReference>
<dbReference type="Gene3D" id="3.40.366.10">
    <property type="entry name" value="Malonyl-Coenzyme A Acyl Carrier Protein, domain 2"/>
    <property type="match status" value="3"/>
</dbReference>
<feature type="region of interest" description="C-terminal hotdog fold" evidence="8">
    <location>
        <begin position="3919"/>
        <end position="4055"/>
    </location>
</feature>
<feature type="active site" description="Proton acceptor; for dehydratase activity" evidence="8">
    <location>
        <position position="3812"/>
    </location>
</feature>
<evidence type="ECO:0000256" key="8">
    <source>
        <dbReference type="PROSITE-ProRule" id="PRU01363"/>
    </source>
</evidence>
<dbReference type="PROSITE" id="PS52004">
    <property type="entry name" value="KS3_2"/>
    <property type="match status" value="3"/>
</dbReference>
<feature type="active site" description="Proton donor; for dehydratase activity" evidence="8">
    <location>
        <position position="3978"/>
    </location>
</feature>
<feature type="domain" description="Carrier" evidence="10">
    <location>
        <begin position="4537"/>
        <end position="4612"/>
    </location>
</feature>
<dbReference type="InterPro" id="IPR009081">
    <property type="entry name" value="PP-bd_ACP"/>
</dbReference>
<dbReference type="SMART" id="SM01294">
    <property type="entry name" value="PKS_PP_betabranch"/>
    <property type="match status" value="3"/>
</dbReference>
<evidence type="ECO:0000313" key="14">
    <source>
        <dbReference type="Proteomes" id="UP000286746"/>
    </source>
</evidence>
<feature type="region of interest" description="Disordered" evidence="9">
    <location>
        <begin position="4489"/>
        <end position="4512"/>
    </location>
</feature>
<evidence type="ECO:0000256" key="3">
    <source>
        <dbReference type="ARBA" id="ARBA00022553"/>
    </source>
</evidence>
<dbReference type="PANTHER" id="PTHR43775">
    <property type="entry name" value="FATTY ACID SYNTHASE"/>
    <property type="match status" value="1"/>
</dbReference>
<dbReference type="CDD" id="cd08956">
    <property type="entry name" value="KR_3_FAS_SDR_x"/>
    <property type="match status" value="2"/>
</dbReference>
<dbReference type="InterPro" id="IPR014043">
    <property type="entry name" value="Acyl_transferase_dom"/>
</dbReference>
<dbReference type="PROSITE" id="PS52019">
    <property type="entry name" value="PKS_MFAS_DH"/>
    <property type="match status" value="2"/>
</dbReference>
<dbReference type="InterPro" id="IPR016039">
    <property type="entry name" value="Thiolase-like"/>
</dbReference>
<evidence type="ECO:0000256" key="5">
    <source>
        <dbReference type="ARBA" id="ARBA00023194"/>
    </source>
</evidence>
<feature type="domain" description="Carrier" evidence="10">
    <location>
        <begin position="968"/>
        <end position="1043"/>
    </location>
</feature>
<dbReference type="Pfam" id="PF00109">
    <property type="entry name" value="ketoacyl-synt"/>
    <property type="match status" value="3"/>
</dbReference>
<dbReference type="SUPFAM" id="SSF47336">
    <property type="entry name" value="ACP-like"/>
    <property type="match status" value="3"/>
</dbReference>
<dbReference type="SMART" id="SM00823">
    <property type="entry name" value="PKS_PP"/>
    <property type="match status" value="3"/>
</dbReference>
<evidence type="ECO:0000256" key="2">
    <source>
        <dbReference type="ARBA" id="ARBA00022450"/>
    </source>
</evidence>
<feature type="region of interest" description="Disordered" evidence="9">
    <location>
        <begin position="1895"/>
        <end position="1917"/>
    </location>
</feature>
<dbReference type="InterPro" id="IPR055123">
    <property type="entry name" value="SpnB-like_Rossmann"/>
</dbReference>
<dbReference type="InterPro" id="IPR050091">
    <property type="entry name" value="PKS_NRPS_Biosynth_Enz"/>
</dbReference>
<dbReference type="InterPro" id="IPR018201">
    <property type="entry name" value="Ketoacyl_synth_AS"/>
</dbReference>
<organism evidence="13 14">
    <name type="scientific">Streptomyces paromomycinus</name>
    <name type="common">Streptomyces rimosus subsp. paromomycinus</name>
    <dbReference type="NCBI Taxonomy" id="92743"/>
    <lineage>
        <taxon>Bacteria</taxon>
        <taxon>Bacillati</taxon>
        <taxon>Actinomycetota</taxon>
        <taxon>Actinomycetes</taxon>
        <taxon>Kitasatosporales</taxon>
        <taxon>Streptomycetaceae</taxon>
        <taxon>Streptomyces</taxon>
    </lineage>
</organism>
<feature type="region of interest" description="C-terminal hotdog fold" evidence="8">
    <location>
        <begin position="2136"/>
        <end position="2272"/>
    </location>
</feature>
<comment type="pathway">
    <text evidence="1">Antibiotic biosynthesis.</text>
</comment>
<dbReference type="SMART" id="SM00822">
    <property type="entry name" value="PKS_KR"/>
    <property type="match status" value="2"/>
</dbReference>
<dbReference type="FunFam" id="3.40.366.10:FF:000002">
    <property type="entry name" value="Probable polyketide synthase 2"/>
    <property type="match status" value="3"/>
</dbReference>
<name>A0A401WE35_STREY</name>
<dbReference type="InterPro" id="IPR014030">
    <property type="entry name" value="Ketoacyl_synth_N"/>
</dbReference>
<keyword evidence="2" id="KW-0596">Phosphopantetheine</keyword>
<dbReference type="Gene3D" id="3.10.129.110">
    <property type="entry name" value="Polyketide synthase dehydratase"/>
    <property type="match status" value="2"/>
</dbReference>
<dbReference type="SMART" id="SM00826">
    <property type="entry name" value="PKS_DH"/>
    <property type="match status" value="2"/>
</dbReference>
<evidence type="ECO:0000313" key="13">
    <source>
        <dbReference type="EMBL" id="GCD47605.1"/>
    </source>
</evidence>
<dbReference type="Pfam" id="PF16197">
    <property type="entry name" value="KAsynt_C_assoc"/>
    <property type="match status" value="3"/>
</dbReference>
<feature type="domain" description="Ketosynthase family 3 (KS3)" evidence="11">
    <location>
        <begin position="2865"/>
        <end position="3290"/>
    </location>
</feature>
<dbReference type="InterPro" id="IPR014031">
    <property type="entry name" value="Ketoacyl_synth_C"/>
</dbReference>
<dbReference type="CDD" id="cd00833">
    <property type="entry name" value="PKS"/>
    <property type="match status" value="3"/>
</dbReference>
<dbReference type="InterPro" id="IPR001227">
    <property type="entry name" value="Ac_transferase_dom_sf"/>
</dbReference>
<dbReference type="InterPro" id="IPR020806">
    <property type="entry name" value="PKS_PP-bd"/>
</dbReference>
<feature type="region of interest" description="Disordered" evidence="9">
    <location>
        <begin position="3870"/>
        <end position="3889"/>
    </location>
</feature>
<protein>
    <submittedName>
        <fullName evidence="13">Polyketide synthase</fullName>
    </submittedName>
</protein>
<feature type="region of interest" description="Disordered" evidence="9">
    <location>
        <begin position="2723"/>
        <end position="2746"/>
    </location>
</feature>
<feature type="region of interest" description="N-terminal hotdog fold" evidence="8">
    <location>
        <begin position="3780"/>
        <end position="3905"/>
    </location>
</feature>
<feature type="active site" description="Proton acceptor; for dehydratase activity" evidence="8">
    <location>
        <position position="2027"/>
    </location>
</feature>
<feature type="domain" description="PKS/mFAS DH" evidence="12">
    <location>
        <begin position="1995"/>
        <end position="2272"/>
    </location>
</feature>
<dbReference type="SMART" id="SM00827">
    <property type="entry name" value="PKS_AT"/>
    <property type="match status" value="3"/>
</dbReference>
<proteinExistence type="predicted"/>
<reference evidence="13 14" key="1">
    <citation type="submission" date="2018-11" db="EMBL/GenBank/DDBJ databases">
        <title>Whole genome sequence of Streptomyces paromomycinus NBRC 15454(T).</title>
        <authorList>
            <person name="Komaki H."/>
            <person name="Tamura T."/>
        </authorList>
    </citation>
    <scope>NUCLEOTIDE SEQUENCE [LARGE SCALE GENOMIC DNA]</scope>
    <source>
        <strain evidence="13 14">NBRC 15454</strain>
    </source>
</reference>
<sequence length="4698" mass="484231">MNDTDGPTLKDTAAAGAQPLAIVGMSCRYPGGVRSPEDLWKLLAEGGQGLSDFPQDRGWNLGSLHGQDPDGTGTTYLTRGGFLDDAAGFDAAFFGIPPREAQAMDPQQRLLLEASWEALENAALLPADLRGTRTGVFVGAEPREYGPRPHSAPGSAKGHLFTGTSPGVMSGRISYLLGLHGPSLTVDTSASSSLVAIHLAAQALRTGDCSLALAGGVSVMSTPGNFIAFSGLRALSAEGICRPFSAAADGTVWSEGVGLIVLERLSDAVRNGHPVLAVLRGSAINSDGTGEGLTAPNGSAQQAVIRRALADAHLTADQVDAVEAHGTGTRLGDPIEARALLATYGQERPEGRPLWLGSVKSNIGHTQAAAGVAGVIKMVLALRHGELPATLHAHEPTPGVDWSSGGVRLLTAPAPWPAGARTRRVGVSGFGLGGTNVHLLLEEGPTAALAQDVTQGAPVSAVAPTVMSTAASVAESTPESAVETVSAWLVSGRSAAGLAGQAGRLREWVSLRPALRPVDVAWSLAVTRSVFEHRAVVVGGGREQVLAGLGGLASGVPAGSVVSGVARSGARPVFAFAGQGSQWVGMGRELAGVSPVFAARLSECAAALEPYVDWSLTDVLAGAEGAPALEAADVVQPALWAVMVSLAAVWEAAGVAPEAVVGHSQGEIAAATVAGMLSLEDGARVVALRSRALKVLAGAGGMLSVSRPASEVQERLARFGDRLSLAAVNGPSSTVVSGEPEALEELKAEFEAAGARARMVAVDYASHSAQVDRLEEEITSVLAGVSPRRGRVPMVSAMTGEALTGEELDAGYWFRSLRATVHYDRAVRVLAGRGHQVFIEVTPRPVLVGAMQDTLQALTQEAGPGALPGAVCGTLRRDDDGAERLLLSLAEAFVNGASVNWQAVLPAGKRVELPTYAFQHERYWLDADTSTQPAEEPQAADLTAATDTAAGWGLRGQLAGRPEPEQHQLVLDLVTTQAAAVLGHSAPAALDPARTFKELGFDSVTGVDLRNRLSTAAALQLPSTLIFDHPTPLALAGFLHGEAQGHAPSAGAAGSTRPPAPSGGDEPIAIVAMSCRLPGGLSTPEHLWELLAAGGEAVAPLPADRGWDLSRQHGTRPDVADEDAAFASPDASTPGLSTRGGGFLTGAGDFDAAFFGISPREALAMDPQQRLLLELSWEAFERAGIDPGRLRGSATGVFAGASPSGYGSHAPEELTGHLQPGITPSVISGRVAYTLGLEGPALTVDTACSSSLVALHLAVRSLRSGECELALAGGVTVHATTSWLNWFDRQRGLAADGRCKAYADQADGMGMGEGAGLLVLERLSDARRNGHRVLAVVRGSAVNQDGASNGLTAPSGPSQQRVIRAALADAGLKPVDVDVVEGHGTGTRLGDPIEAQALLATYGQDRPADRPLWLGSVKSNIGHAQSAAGVAGVLKLVLALQHGEVPRTLHADQPSSQVDWAAGAVRLVTEAVPWPETGERPRRAGVSSFGISGTNAHVIIEQAPSVEDALLSGAAPGTGADGDADTDLPVLPWVVSGRSEAGLAGQAGRLAAFVGRDAGVGPVDVGWSLVSSRAVLEHRGVVLGSGREELVAGLGALAEGRDLPGVVSGAAGGVGKVGFVFTGQGAQRVGMGRQLYETFPVFGAAFDEVCAALDVHLGGSLAAVVWGVGDSSWPGGGRVDETVWAQPALFAVEVALFRLLASWGVVPQVVAGHSIGELAAAHVAGVWSLEDACAVVAARGRLMQELPHGGAMVAVEATEEEVRKALADRPGVGIAAVNGPRAIVVSGTEADVLAVAEELAQAGARTRRLQVSHAFHSPLMEPMLERFAEVIAQVTYRKPQVTMVSALTGGPVSEEVTDPSYWVRHVREAVRFADAAEAMRGLGVRTFIELGPDGVLSGMGPQTRTDSEGQGTGESGSEAWLPVLRRGRDEPRAVLTALAKVFVRGVPVAWDALYAGTGAQRVDLPTYAFQRHRYWLPTAPAHLDAAGLGQYTTRHPLLGAAVKSPASGGVVLTGRLSLAGQPWLADHVVAGQVVVPGAALVEMAVRAGDEVGCSRVEELLSQAPLVLPAQGGVRVQVTMEEPDASGRRAVSVYAQDEDIPPEGEWTRHATGTLSTTREAGDGHAHTRFQQWPSPGASPVELAAFYSVLSNRGLSYGPVFQGVRAAWRLGEELFAEVALPQDVAVDGFGLHPALLDAALHVIVGVGERVGGLEVPFAWRDVELYATGAQVARVRVMPAADGEGVSLSLADADGALIASVGSLTLRPFTAPGAGAGDGLCGIDWVPATATTVTPVATSDVASGPESLGRWVVLGAAAVVPGLPGAVVFPDVAGLVAAVEAGAEVPQTVVVPVLPAVGSGGVADAARRTAVDVLGLVQRWLAADVLSGARLLVLTECAVDAGAGVPVEVAAASVWGLVRVAQAENPGRVLLADVDSMSVPGVELAGWLRAGVELGEPQWAVRGGQIRVPRLVRLPSRPLTEETRPGTVLVTGASGVLGGLVARHLARSGRAEHLVLLSRRGGEAPGMPGLVADLQELGVKVTVAACDAADRGQLAGVLEGVALTGVVHAAGVLDDGVVGSLTPQRLESVLRPKVDAAWNLHELTRDLGLELDTFVLFSSIAGVIGNAGQANYAAGNTFLDALAAHRRHLGLPAVSLAWGPWENGMAGALNEVDQRRMSRQGLRPLSVPDGLALLDTAVHTDRPLLVTTGLDLAALRRTGEAPLLLSGLLPDTRGGGHSQPTRRTVAEPATDNRSPLAARLVGLAPGERTESALQLVATEAALVLGMTGPEAVESARSFRDAGFDSLTAVELRNRLNRATGLRLSATTVFDHPTPAALAAHVLAELLGEDEGGQTGATAPAADVPRAGDDPIVIVGMACRFPGGVSSAEGLWELVESRGDGIGAFPSDRGWPEDVVDPDPDAVGKSVSGEGGFLYDAAEFDAEFFGISPREAVAMDPQQRLLLETSWEALENAGIDATALRGSPTGVFAGLFYHDYLPWHAVPEEAEGYLGTGSTGSVASGRVAYTLGLEGPAVTVDTACSSSLVALHLAAQSLRSGESNLALAGGVTVMGTPGTFIDFSRQRGLAADGRCKSYAEGADGTAWGEGVGVLVVERLSDARRNGHRVLAVVRGSAVNQDGASNGLTAPNGLSQRRVIRAALADAGLKPVDVDVVEGHGTGTRLGDPIEAQALLATYGQDRPADRPLWLGSVKSNIGHAQAAAGVAGIVKMVAAMERGVVPATLYAERPSSQVDWAAGAVRLVTEAVPWPETGERPRRAGVSSFGFSGTNAHVIIEQAPNDEGASLPGAAPDTADGVSSTDLPVLPWVVSGRSEAGLAGQAGRLAAFVERDAGVGPVDVGWSLVSSRAVLEHRAVVLGSGREELVAGLGALAEGRDLPGVVSGAAGGVGKVGFVFTGQGAQRVGMGRQLYETFPVFGAAFDEVCAALDVHLGGSLAAVVWGEGDPSWPGGGRVDETVWAQPALFAVEVALFRLLASWGVVPQVVAGHSIGELAAAHVAGVWSLEDACAVVAARGRLMQELPSGGAMVAVEATEEEVRKALADRPGVGVAAVNGPRAVVVSGTEADVLAVAEELAQAGARTRRLQVSHAFHSPLMEPMLERFAEVIAQVTYRKPQVTMVSALTGGPVSEEVTDPSYWVRHVREAVRFADAAEAMRGLGVRTFIELGPDGILSGMGPQTRTDSDNEGESGSEAWLPVLRRGRDEPRALLTALAKAFVRGAPMSWEEVYAGSGAQRVDLPTYAFQRHRYWLPTAPAHLDAVGLGQSSTLHPLLGATVALPASGGVALTGRLSLSGQPWLADHVVVGQAVVPGAVLVEMAVRAGDEAGCSRVEELLSEAPLVLPAHGGVRVQVTVEEPDASGHRAVSIHAQSEGSPPEAAWTRHATGVLAPAEAAAATADRTTQWPPTDAVSVALDDFYSGLAQHGLSYGPVFQGVRAAWRLGEELFAEVALPQDVAVDGFGLHPALLDAALHVIVGVGERAGGLEVPFAWRDVELYATGAQVARVRVMPAADGEGVSLSLADADGALIASVGSLTLRPFDAAAAQSTEGLFTVEWVPAALTADGSGAAEGPWAVLGEDVPGAASYPDLAALVAAIETGAEVPRTVVVRVTPERPTPDVAATARRTAVDILKLVQRWLAADVLSDARLLVLTECAVDAGPEVPVEVAAASVWGLVRVAQTENPGRLLLADVDEVSVPGAELAGWLRDGIELGEPQWAVRGGQIRVPRLSRATTETGAGLRPGTVLVTGASGVLGGLVARHLARSGRAEHLVLLSRRGGEAPGMPGLVADLQELGVKVTVAACDAADRGQLAGVLEGVALTGVVHAAGVLDDGVVGSLTPERLESVLRPKVDAAWNLHELTRDLGLELDTFVLFSSIAGVIGNAGQANYAAGNTFLDALAAHRRHLGLPAVSLAWGPWENGMASRLAVAERQRLTQQGLLPLTDARGLAVLDAAVGRPEPLLVAAELDLAALHRTGEAPSLLSGLVPGPRAGKPARPTAGGRRSVLDRTEEQQTLAERLGRLDRGEALDSLRELVLAQSALVLGMSGPGRLDANRSFRDVGFDSLTAVKLRNRLNNATGLRLPPTVVFDHPSPAALSGFLAEELLGSAPEAPDVLAAHSGLDRVEASLAGMMADGSVRMQVTERLKHILGVLNATAGTDDGDDDGASVADRIQSASDDDMFDFIDNQLGL</sequence>
<evidence type="ECO:0000256" key="4">
    <source>
        <dbReference type="ARBA" id="ARBA00022679"/>
    </source>
</evidence>
<dbReference type="InterPro" id="IPR036291">
    <property type="entry name" value="NAD(P)-bd_dom_sf"/>
</dbReference>
<dbReference type="PROSITE" id="PS00012">
    <property type="entry name" value="PHOSPHOPANTETHEINE"/>
    <property type="match status" value="3"/>
</dbReference>
<keyword evidence="6" id="KW-0511">Multifunctional enzyme</keyword>
<dbReference type="PANTHER" id="PTHR43775:SF51">
    <property type="entry name" value="INACTIVE PHENOLPHTHIOCEROL SYNTHESIS POLYKETIDE SYNTHASE TYPE I PKS1-RELATED"/>
    <property type="match status" value="1"/>
</dbReference>
<dbReference type="Gene3D" id="3.40.50.720">
    <property type="entry name" value="NAD(P)-binding Rossmann-like Domain"/>
    <property type="match status" value="2"/>
</dbReference>
<dbReference type="Pfam" id="PF00550">
    <property type="entry name" value="PP-binding"/>
    <property type="match status" value="3"/>
</dbReference>
<dbReference type="InterPro" id="IPR013968">
    <property type="entry name" value="PKS_KR"/>
</dbReference>
<dbReference type="InterPro" id="IPR016036">
    <property type="entry name" value="Malonyl_transacylase_ACP-bd"/>
</dbReference>
<dbReference type="Gene3D" id="1.10.1200.10">
    <property type="entry name" value="ACP-like"/>
    <property type="match status" value="3"/>
</dbReference>
<feature type="region of interest" description="Disordered" evidence="9">
    <location>
        <begin position="1045"/>
        <end position="1067"/>
    </location>
</feature>
<keyword evidence="7" id="KW-0012">Acyltransferase</keyword>
<dbReference type="InterPro" id="IPR016035">
    <property type="entry name" value="Acyl_Trfase/lysoPLipase"/>
</dbReference>
<dbReference type="InterPro" id="IPR006162">
    <property type="entry name" value="Ppantetheine_attach_site"/>
</dbReference>
<dbReference type="Pfam" id="PF21089">
    <property type="entry name" value="PKS_DH_N"/>
    <property type="match status" value="2"/>
</dbReference>
<dbReference type="PROSITE" id="PS50075">
    <property type="entry name" value="CARRIER"/>
    <property type="match status" value="3"/>
</dbReference>
<dbReference type="Pfam" id="PF14765">
    <property type="entry name" value="PS-DH"/>
    <property type="match status" value="2"/>
</dbReference>
<dbReference type="Proteomes" id="UP000286746">
    <property type="component" value="Unassembled WGS sequence"/>
</dbReference>
<dbReference type="Pfam" id="PF00698">
    <property type="entry name" value="Acyl_transf_1"/>
    <property type="match status" value="3"/>
</dbReference>
<dbReference type="GO" id="GO:0031177">
    <property type="term" value="F:phosphopantetheine binding"/>
    <property type="evidence" value="ECO:0007669"/>
    <property type="project" value="InterPro"/>
</dbReference>
<feature type="domain" description="Carrier" evidence="10">
    <location>
        <begin position="2767"/>
        <end position="2842"/>
    </location>
</feature>
<comment type="caution">
    <text evidence="13">The sequence shown here is derived from an EMBL/GenBank/DDBJ whole genome shotgun (WGS) entry which is preliminary data.</text>
</comment>